<comment type="caution">
    <text evidence="1">The sequence shown here is derived from an EMBL/GenBank/DDBJ whole genome shotgun (WGS) entry which is preliminary data.</text>
</comment>
<proteinExistence type="predicted"/>
<evidence type="ECO:0000313" key="2">
    <source>
        <dbReference type="Proteomes" id="UP001596505"/>
    </source>
</evidence>
<protein>
    <submittedName>
        <fullName evidence="1">DUF1641 domain-containing protein</fullName>
    </submittedName>
</protein>
<name>A0ABW2PUL5_9BACL</name>
<sequence length="146" mass="16297">MSETITQTKPEQELQNLSANPKQLDVLDQLLKPEVQESLTALVEQLPKLTELVNILTKTYDMAQSMATDEVLKNDTVGAIQEIVDPVKDTVKGIAATAIEAKDRAEESNEVIGLFGLLRMIKDPQAQKLFRFINAYLQITADRNNK</sequence>
<dbReference type="PANTHER" id="PTHR39180">
    <property type="match status" value="1"/>
</dbReference>
<dbReference type="EMBL" id="JBHTCO010000003">
    <property type="protein sequence ID" value="MFC7391955.1"/>
    <property type="molecule type" value="Genomic_DNA"/>
</dbReference>
<accession>A0ABW2PUL5</accession>
<evidence type="ECO:0000313" key="1">
    <source>
        <dbReference type="EMBL" id="MFC7391955.1"/>
    </source>
</evidence>
<dbReference type="PANTHER" id="PTHR39180:SF2">
    <property type="entry name" value="DUF1641 DOMAIN-CONTAINING PROTEIN"/>
    <property type="match status" value="1"/>
</dbReference>
<gene>
    <name evidence="1" type="ORF">ACFQRG_02955</name>
</gene>
<dbReference type="Proteomes" id="UP001596505">
    <property type="component" value="Unassembled WGS sequence"/>
</dbReference>
<reference evidence="2" key="1">
    <citation type="journal article" date="2019" name="Int. J. Syst. Evol. Microbiol.">
        <title>The Global Catalogue of Microorganisms (GCM) 10K type strain sequencing project: providing services to taxonomists for standard genome sequencing and annotation.</title>
        <authorList>
            <consortium name="The Broad Institute Genomics Platform"/>
            <consortium name="The Broad Institute Genome Sequencing Center for Infectious Disease"/>
            <person name="Wu L."/>
            <person name="Ma J."/>
        </authorList>
    </citation>
    <scope>NUCLEOTIDE SEQUENCE [LARGE SCALE GENOMIC DNA]</scope>
    <source>
        <strain evidence="2">CGMCC 1.16305</strain>
    </source>
</reference>
<keyword evidence="2" id="KW-1185">Reference proteome</keyword>
<dbReference type="RefSeq" id="WP_380963471.1">
    <property type="nucleotide sequence ID" value="NZ_JBHTCO010000003.1"/>
</dbReference>
<organism evidence="1 2">
    <name type="scientific">Scopulibacillus cellulosilyticus</name>
    <dbReference type="NCBI Taxonomy" id="2665665"/>
    <lineage>
        <taxon>Bacteria</taxon>
        <taxon>Bacillati</taxon>
        <taxon>Bacillota</taxon>
        <taxon>Bacilli</taxon>
        <taxon>Bacillales</taxon>
        <taxon>Sporolactobacillaceae</taxon>
        <taxon>Scopulibacillus</taxon>
    </lineage>
</organism>